<evidence type="ECO:0000256" key="3">
    <source>
        <dbReference type="ARBA" id="ARBA00022989"/>
    </source>
</evidence>
<dbReference type="HOGENOM" id="CLU_954383_0_0_1"/>
<evidence type="ECO:0000256" key="4">
    <source>
        <dbReference type="ARBA" id="ARBA00023136"/>
    </source>
</evidence>
<feature type="compositionally biased region" description="Basic residues" evidence="5">
    <location>
        <begin position="174"/>
        <end position="192"/>
    </location>
</feature>
<dbReference type="Proteomes" id="UP000026962">
    <property type="component" value="Chromosome 3"/>
</dbReference>
<dbReference type="Gramene" id="OPUNC03G31310.1">
    <property type="protein sequence ID" value="OPUNC03G31310.1"/>
    <property type="gene ID" value="OPUNC03G31310"/>
</dbReference>
<evidence type="ECO:0000256" key="2">
    <source>
        <dbReference type="ARBA" id="ARBA00022692"/>
    </source>
</evidence>
<reference evidence="6" key="2">
    <citation type="submission" date="2018-05" db="EMBL/GenBank/DDBJ databases">
        <title>OpunRS2 (Oryza punctata Reference Sequence Version 2).</title>
        <authorList>
            <person name="Zhang J."/>
            <person name="Kudrna D."/>
            <person name="Lee S."/>
            <person name="Talag J."/>
            <person name="Welchert J."/>
            <person name="Wing R.A."/>
        </authorList>
    </citation>
    <scope>NUCLEOTIDE SEQUENCE [LARGE SCALE GENOMIC DNA]</scope>
</reference>
<dbReference type="AlphaFoldDB" id="A0A0E0KJ13"/>
<evidence type="ECO:0000313" key="7">
    <source>
        <dbReference type="Proteomes" id="UP000026962"/>
    </source>
</evidence>
<evidence type="ECO:0000256" key="1">
    <source>
        <dbReference type="ARBA" id="ARBA00004141"/>
    </source>
</evidence>
<reference evidence="6" key="1">
    <citation type="submission" date="2015-04" db="UniProtKB">
        <authorList>
            <consortium name="EnsemblPlants"/>
        </authorList>
    </citation>
    <scope>IDENTIFICATION</scope>
</reference>
<keyword evidence="7" id="KW-1185">Reference proteome</keyword>
<dbReference type="PANTHER" id="PTHR43029">
    <property type="entry name" value="AMMONIUM TRANSPORTER MEP2"/>
    <property type="match status" value="1"/>
</dbReference>
<evidence type="ECO:0000313" key="6">
    <source>
        <dbReference type="EnsemblPlants" id="OPUNC03G31310.1"/>
    </source>
</evidence>
<dbReference type="GO" id="GO:0008519">
    <property type="term" value="F:ammonium channel activity"/>
    <property type="evidence" value="ECO:0007669"/>
    <property type="project" value="InterPro"/>
</dbReference>
<comment type="subcellular location">
    <subcellularLocation>
        <location evidence="1">Membrane</location>
        <topology evidence="1">Multi-pass membrane protein</topology>
    </subcellularLocation>
</comment>
<feature type="compositionally biased region" description="Basic and acidic residues" evidence="5">
    <location>
        <begin position="248"/>
        <end position="285"/>
    </location>
</feature>
<proteinExistence type="predicted"/>
<dbReference type="EnsemblPlants" id="OPUNC03G31310.1">
    <property type="protein sequence ID" value="OPUNC03G31310.1"/>
    <property type="gene ID" value="OPUNC03G31310"/>
</dbReference>
<protein>
    <submittedName>
        <fullName evidence="6">Uncharacterized protein</fullName>
    </submittedName>
</protein>
<organism evidence="6">
    <name type="scientific">Oryza punctata</name>
    <name type="common">Red rice</name>
    <dbReference type="NCBI Taxonomy" id="4537"/>
    <lineage>
        <taxon>Eukaryota</taxon>
        <taxon>Viridiplantae</taxon>
        <taxon>Streptophyta</taxon>
        <taxon>Embryophyta</taxon>
        <taxon>Tracheophyta</taxon>
        <taxon>Spermatophyta</taxon>
        <taxon>Magnoliopsida</taxon>
        <taxon>Liliopsida</taxon>
        <taxon>Poales</taxon>
        <taxon>Poaceae</taxon>
        <taxon>BOP clade</taxon>
        <taxon>Oryzoideae</taxon>
        <taxon>Oryzeae</taxon>
        <taxon>Oryzinae</taxon>
        <taxon>Oryza</taxon>
    </lineage>
</organism>
<feature type="region of interest" description="Disordered" evidence="5">
    <location>
        <begin position="168"/>
        <end position="292"/>
    </location>
</feature>
<keyword evidence="2" id="KW-0812">Transmembrane</keyword>
<dbReference type="InterPro" id="IPR001905">
    <property type="entry name" value="Ammonium_transpt"/>
</dbReference>
<dbReference type="SUPFAM" id="SSF111352">
    <property type="entry name" value="Ammonium transporter"/>
    <property type="match status" value="1"/>
</dbReference>
<name>A0A0E0KJ13_ORYPU</name>
<accession>A0A0E0KJ13</accession>
<feature type="compositionally biased region" description="Low complexity" evidence="5">
    <location>
        <begin position="74"/>
        <end position="94"/>
    </location>
</feature>
<dbReference type="STRING" id="4537.A0A0E0KJ13"/>
<dbReference type="GO" id="GO:0005886">
    <property type="term" value="C:plasma membrane"/>
    <property type="evidence" value="ECO:0007669"/>
    <property type="project" value="TreeGrafter"/>
</dbReference>
<feature type="compositionally biased region" description="Low complexity" evidence="5">
    <location>
        <begin position="197"/>
        <end position="222"/>
    </location>
</feature>
<dbReference type="Gene3D" id="1.10.3430.10">
    <property type="entry name" value="Ammonium transporter AmtB like domains"/>
    <property type="match status" value="1"/>
</dbReference>
<dbReference type="eggNOG" id="KOG0682">
    <property type="taxonomic scope" value="Eukaryota"/>
</dbReference>
<sequence>MATEAAPEWVEKGDNAWQLVGLQSVPGLVILHGGVVEKKWADGEGSNREAFPPNNILDDARRSGAAVDGGGRGSTAASRTPPTSTRRSPSGTRTSARRRASWWLVRLLLDSFFFGRPSVIGDVQSMITGLVVCIAPAAGLVQRWAAMLMVAPLSGSVPWFTIMVLHNRSPPPGARRRHARRAPHPRPGRQPRRRPDGGSSPGSSSATTRSTSASRTPSGTAAQARGSGRSACSVRAVRARRRQQPRRLPHDGQSRGVQSRRDDMKDRLSYFGPEKRSEKMGESRKPCRFLRG</sequence>
<feature type="compositionally biased region" description="Basic residues" evidence="5">
    <location>
        <begin position="237"/>
        <end position="247"/>
    </location>
</feature>
<feature type="region of interest" description="Disordered" evidence="5">
    <location>
        <begin position="44"/>
        <end position="95"/>
    </location>
</feature>
<keyword evidence="3" id="KW-1133">Transmembrane helix</keyword>
<dbReference type="InterPro" id="IPR029020">
    <property type="entry name" value="Ammonium/urea_transptr"/>
</dbReference>
<evidence type="ECO:0000256" key="5">
    <source>
        <dbReference type="SAM" id="MobiDB-lite"/>
    </source>
</evidence>
<dbReference type="PANTHER" id="PTHR43029:SF11">
    <property type="entry name" value="AMMONIUM TRANSPORTER"/>
    <property type="match status" value="1"/>
</dbReference>
<keyword evidence="4" id="KW-0472">Membrane</keyword>